<protein>
    <submittedName>
        <fullName evidence="2">Uncharacterized protein</fullName>
    </submittedName>
</protein>
<accession>A0A8J5KHQ3</accession>
<gene>
    <name evidence="2" type="ORF">Hamer_G012573</name>
</gene>
<evidence type="ECO:0000313" key="2">
    <source>
        <dbReference type="EMBL" id="KAG7170998.1"/>
    </source>
</evidence>
<keyword evidence="1" id="KW-0472">Membrane</keyword>
<dbReference type="EMBL" id="JAHLQT010013238">
    <property type="protein sequence ID" value="KAG7170998.1"/>
    <property type="molecule type" value="Genomic_DNA"/>
</dbReference>
<comment type="caution">
    <text evidence="2">The sequence shown here is derived from an EMBL/GenBank/DDBJ whole genome shotgun (WGS) entry which is preliminary data.</text>
</comment>
<feature type="transmembrane region" description="Helical" evidence="1">
    <location>
        <begin position="30"/>
        <end position="50"/>
    </location>
</feature>
<evidence type="ECO:0000313" key="3">
    <source>
        <dbReference type="Proteomes" id="UP000747542"/>
    </source>
</evidence>
<name>A0A8J5KHQ3_HOMAM</name>
<sequence>MDVGMVVSAAVCSTDTHSNNSSNAATVDRIFAVAWYMVVTCCIKTLLGFLSPSAAPVTLRQSPVNGRSDNTHSGTIEASCPSCAERRWSPWTLFGWFMPLIFSIENSELAGCNTCYVIVLAIDIVMILIIILFFL</sequence>
<keyword evidence="1" id="KW-0812">Transmembrane</keyword>
<feature type="transmembrane region" description="Helical" evidence="1">
    <location>
        <begin position="116"/>
        <end position="134"/>
    </location>
</feature>
<dbReference type="AlphaFoldDB" id="A0A8J5KHQ3"/>
<reference evidence="2" key="1">
    <citation type="journal article" date="2021" name="Sci. Adv.">
        <title>The American lobster genome reveals insights on longevity, neural, and immune adaptations.</title>
        <authorList>
            <person name="Polinski J.M."/>
            <person name="Zimin A.V."/>
            <person name="Clark K.F."/>
            <person name="Kohn A.B."/>
            <person name="Sadowski N."/>
            <person name="Timp W."/>
            <person name="Ptitsyn A."/>
            <person name="Khanna P."/>
            <person name="Romanova D.Y."/>
            <person name="Williams P."/>
            <person name="Greenwood S.J."/>
            <person name="Moroz L.L."/>
            <person name="Walt D.R."/>
            <person name="Bodnar A.G."/>
        </authorList>
    </citation>
    <scope>NUCLEOTIDE SEQUENCE</scope>
    <source>
        <strain evidence="2">GMGI-L3</strain>
    </source>
</reference>
<evidence type="ECO:0000256" key="1">
    <source>
        <dbReference type="SAM" id="Phobius"/>
    </source>
</evidence>
<keyword evidence="3" id="KW-1185">Reference proteome</keyword>
<keyword evidence="1" id="KW-1133">Transmembrane helix</keyword>
<organism evidence="2 3">
    <name type="scientific">Homarus americanus</name>
    <name type="common">American lobster</name>
    <dbReference type="NCBI Taxonomy" id="6706"/>
    <lineage>
        <taxon>Eukaryota</taxon>
        <taxon>Metazoa</taxon>
        <taxon>Ecdysozoa</taxon>
        <taxon>Arthropoda</taxon>
        <taxon>Crustacea</taxon>
        <taxon>Multicrustacea</taxon>
        <taxon>Malacostraca</taxon>
        <taxon>Eumalacostraca</taxon>
        <taxon>Eucarida</taxon>
        <taxon>Decapoda</taxon>
        <taxon>Pleocyemata</taxon>
        <taxon>Astacidea</taxon>
        <taxon>Nephropoidea</taxon>
        <taxon>Nephropidae</taxon>
        <taxon>Homarus</taxon>
    </lineage>
</organism>
<dbReference type="Proteomes" id="UP000747542">
    <property type="component" value="Unassembled WGS sequence"/>
</dbReference>
<proteinExistence type="predicted"/>